<gene>
    <name evidence="1" type="ORF">PHA8399_01459</name>
</gene>
<dbReference type="AlphaFoldDB" id="A0A0P1H8C7"/>
<name>A0A0P1H8C7_9RHOB</name>
<evidence type="ECO:0000313" key="1">
    <source>
        <dbReference type="EMBL" id="CUH99341.1"/>
    </source>
</evidence>
<dbReference type="Proteomes" id="UP000051326">
    <property type="component" value="Unassembled WGS sequence"/>
</dbReference>
<dbReference type="STRING" id="1396826.PHA8399_01459"/>
<sequence length="230" mass="25430">MLSPFTLKSMAEALVSWARFRESDTRSPMTGAELNRFAEHLQTIDVWPSAVLSTTTKVYMCYTHVLTPGFRSIACQAVLRELKGRALIAGPCQKRPSQFIPASLIYQTGLNMIDEAQAGSSHDIHSATVYRNGLLLAIAAAVPLRRRALASLDLATSFRLEERPVIQLDIAGRFLKLREGRKSFERYQAHLTSPTPPHRTGRIALSDNAAGNRRVRGLDRIFPGGGSPLF</sequence>
<evidence type="ECO:0000313" key="2">
    <source>
        <dbReference type="Proteomes" id="UP000051326"/>
    </source>
</evidence>
<dbReference type="EMBL" id="CYSR01000011">
    <property type="protein sequence ID" value="CUH99341.1"/>
    <property type="molecule type" value="Genomic_DNA"/>
</dbReference>
<accession>A0A0P1H8C7</accession>
<reference evidence="1 2" key="1">
    <citation type="submission" date="2015-09" db="EMBL/GenBank/DDBJ databases">
        <authorList>
            <consortium name="Swine Surveillance"/>
        </authorList>
    </citation>
    <scope>NUCLEOTIDE SEQUENCE [LARGE SCALE GENOMIC DNA]</scope>
    <source>
        <strain evidence="1 2">CECT 8399</strain>
    </source>
</reference>
<organism evidence="1 2">
    <name type="scientific">Leisingera aquaemixtae</name>
    <dbReference type="NCBI Taxonomy" id="1396826"/>
    <lineage>
        <taxon>Bacteria</taxon>
        <taxon>Pseudomonadati</taxon>
        <taxon>Pseudomonadota</taxon>
        <taxon>Alphaproteobacteria</taxon>
        <taxon>Rhodobacterales</taxon>
        <taxon>Roseobacteraceae</taxon>
        <taxon>Leisingera</taxon>
    </lineage>
</organism>
<protein>
    <submittedName>
        <fullName evidence="1">Uncharacterized protein</fullName>
    </submittedName>
</protein>
<proteinExistence type="predicted"/>